<evidence type="ECO:0000256" key="4">
    <source>
        <dbReference type="ARBA" id="ARBA00012513"/>
    </source>
</evidence>
<evidence type="ECO:0000256" key="20">
    <source>
        <dbReference type="ARBA" id="ARBA00047899"/>
    </source>
</evidence>
<dbReference type="SMART" id="SM00369">
    <property type="entry name" value="LRR_TYP"/>
    <property type="match status" value="10"/>
</dbReference>
<dbReference type="Pfam" id="PF08263">
    <property type="entry name" value="LRRNT_2"/>
    <property type="match status" value="1"/>
</dbReference>
<keyword evidence="7" id="KW-0597">Phosphoprotein</keyword>
<evidence type="ECO:0000256" key="18">
    <source>
        <dbReference type="ARBA" id="ARBA00023170"/>
    </source>
</evidence>
<keyword evidence="19" id="KW-0325">Glycoprotein</keyword>
<dbReference type="PANTHER" id="PTHR27000:SF781">
    <property type="entry name" value="PROTEIN KINASE DOMAIN-CONTAINING PROTEIN"/>
    <property type="match status" value="1"/>
</dbReference>
<evidence type="ECO:0000256" key="7">
    <source>
        <dbReference type="ARBA" id="ARBA00022553"/>
    </source>
</evidence>
<dbReference type="InterPro" id="IPR011009">
    <property type="entry name" value="Kinase-like_dom_sf"/>
</dbReference>
<gene>
    <name evidence="25" type="ORF">F511_01346</name>
</gene>
<keyword evidence="15 22" id="KW-0067">ATP-binding</keyword>
<keyword evidence="11" id="KW-0732">Signal</keyword>
<dbReference type="GO" id="GO:0005524">
    <property type="term" value="F:ATP binding"/>
    <property type="evidence" value="ECO:0007669"/>
    <property type="project" value="UniProtKB-UniRule"/>
</dbReference>
<keyword evidence="6" id="KW-0723">Serine/threonine-protein kinase</keyword>
<keyword evidence="12" id="KW-0677">Repeat</keyword>
<dbReference type="Gene3D" id="3.30.200.20">
    <property type="entry name" value="Phosphorylase Kinase, domain 1"/>
    <property type="match status" value="1"/>
</dbReference>
<dbReference type="GO" id="GO:0051707">
    <property type="term" value="P:response to other organism"/>
    <property type="evidence" value="ECO:0007669"/>
    <property type="project" value="UniProtKB-ARBA"/>
</dbReference>
<organism evidence="25 26">
    <name type="scientific">Dorcoceras hygrometricum</name>
    <dbReference type="NCBI Taxonomy" id="472368"/>
    <lineage>
        <taxon>Eukaryota</taxon>
        <taxon>Viridiplantae</taxon>
        <taxon>Streptophyta</taxon>
        <taxon>Embryophyta</taxon>
        <taxon>Tracheophyta</taxon>
        <taxon>Spermatophyta</taxon>
        <taxon>Magnoliopsida</taxon>
        <taxon>eudicotyledons</taxon>
        <taxon>Gunneridae</taxon>
        <taxon>Pentapetalae</taxon>
        <taxon>asterids</taxon>
        <taxon>lamiids</taxon>
        <taxon>Lamiales</taxon>
        <taxon>Gesneriaceae</taxon>
        <taxon>Didymocarpoideae</taxon>
        <taxon>Trichosporeae</taxon>
        <taxon>Loxocarpinae</taxon>
        <taxon>Dorcoceras</taxon>
    </lineage>
</organism>
<protein>
    <recommendedName>
        <fullName evidence="4">non-specific serine/threonine protein kinase</fullName>
        <ecNumber evidence="4">2.7.11.1</ecNumber>
    </recommendedName>
</protein>
<evidence type="ECO:0000256" key="13">
    <source>
        <dbReference type="ARBA" id="ARBA00022741"/>
    </source>
</evidence>
<dbReference type="InterPro" id="IPR000719">
    <property type="entry name" value="Prot_kinase_dom"/>
</dbReference>
<evidence type="ECO:0000256" key="21">
    <source>
        <dbReference type="ARBA" id="ARBA00048679"/>
    </source>
</evidence>
<evidence type="ECO:0000256" key="1">
    <source>
        <dbReference type="ARBA" id="ARBA00004162"/>
    </source>
</evidence>
<evidence type="ECO:0000256" key="22">
    <source>
        <dbReference type="PROSITE-ProRule" id="PRU10141"/>
    </source>
</evidence>
<evidence type="ECO:0000256" key="10">
    <source>
        <dbReference type="ARBA" id="ARBA00022692"/>
    </source>
</evidence>
<dbReference type="InterPro" id="IPR008271">
    <property type="entry name" value="Ser/Thr_kinase_AS"/>
</dbReference>
<dbReference type="AlphaFoldDB" id="A0A2Z7DAY8"/>
<dbReference type="Proteomes" id="UP000250235">
    <property type="component" value="Unassembled WGS sequence"/>
</dbReference>
<evidence type="ECO:0000313" key="25">
    <source>
        <dbReference type="EMBL" id="KZV54548.1"/>
    </source>
</evidence>
<evidence type="ECO:0000313" key="26">
    <source>
        <dbReference type="Proteomes" id="UP000250235"/>
    </source>
</evidence>
<evidence type="ECO:0000256" key="17">
    <source>
        <dbReference type="ARBA" id="ARBA00023136"/>
    </source>
</evidence>
<dbReference type="PROSITE" id="PS50011">
    <property type="entry name" value="PROTEIN_KINASE_DOM"/>
    <property type="match status" value="1"/>
</dbReference>
<evidence type="ECO:0000256" key="3">
    <source>
        <dbReference type="ARBA" id="ARBA00008684"/>
    </source>
</evidence>
<dbReference type="InterPro" id="IPR032675">
    <property type="entry name" value="LRR_dom_sf"/>
</dbReference>
<dbReference type="Gene3D" id="1.10.510.10">
    <property type="entry name" value="Transferase(Phosphotransferase) domain 1"/>
    <property type="match status" value="1"/>
</dbReference>
<dbReference type="GO" id="GO:0004674">
    <property type="term" value="F:protein serine/threonine kinase activity"/>
    <property type="evidence" value="ECO:0007669"/>
    <property type="project" value="UniProtKB-KW"/>
</dbReference>
<keyword evidence="17 23" id="KW-0472">Membrane</keyword>
<evidence type="ECO:0000256" key="8">
    <source>
        <dbReference type="ARBA" id="ARBA00022614"/>
    </source>
</evidence>
<dbReference type="FunFam" id="3.80.10.10:FF:000095">
    <property type="entry name" value="LRR receptor-like serine/threonine-protein kinase GSO1"/>
    <property type="match status" value="1"/>
</dbReference>
<dbReference type="InterPro" id="IPR017441">
    <property type="entry name" value="Protein_kinase_ATP_BS"/>
</dbReference>
<keyword evidence="5" id="KW-1003">Cell membrane</keyword>
<dbReference type="PANTHER" id="PTHR27000">
    <property type="entry name" value="LEUCINE-RICH REPEAT RECEPTOR-LIKE PROTEIN KINASE FAMILY PROTEIN-RELATED"/>
    <property type="match status" value="1"/>
</dbReference>
<reference evidence="25 26" key="1">
    <citation type="journal article" date="2015" name="Proc. Natl. Acad. Sci. U.S.A.">
        <title>The resurrection genome of Boea hygrometrica: A blueprint for survival of dehydration.</title>
        <authorList>
            <person name="Xiao L."/>
            <person name="Yang G."/>
            <person name="Zhang L."/>
            <person name="Yang X."/>
            <person name="Zhao S."/>
            <person name="Ji Z."/>
            <person name="Zhou Q."/>
            <person name="Hu M."/>
            <person name="Wang Y."/>
            <person name="Chen M."/>
            <person name="Xu Y."/>
            <person name="Jin H."/>
            <person name="Xiao X."/>
            <person name="Hu G."/>
            <person name="Bao F."/>
            <person name="Hu Y."/>
            <person name="Wan P."/>
            <person name="Li L."/>
            <person name="Deng X."/>
            <person name="Kuang T."/>
            <person name="Xiang C."/>
            <person name="Zhu J.K."/>
            <person name="Oliver M.J."/>
            <person name="He Y."/>
        </authorList>
    </citation>
    <scope>NUCLEOTIDE SEQUENCE [LARGE SCALE GENOMIC DNA]</scope>
    <source>
        <strain evidence="26">cv. XS01</strain>
    </source>
</reference>
<dbReference type="OrthoDB" id="906048at2759"/>
<dbReference type="FunFam" id="1.10.510.10:FF:000358">
    <property type="entry name" value="Putative leucine-rich repeat receptor-like serine/threonine-protein kinase"/>
    <property type="match status" value="1"/>
</dbReference>
<keyword evidence="18" id="KW-0675">Receptor</keyword>
<keyword evidence="9" id="KW-0808">Transferase</keyword>
<dbReference type="FunFam" id="3.80.10.10:FF:000288">
    <property type="entry name" value="LRR receptor-like serine/threonine-protein kinase EFR"/>
    <property type="match status" value="1"/>
</dbReference>
<feature type="domain" description="Protein kinase" evidence="24">
    <location>
        <begin position="676"/>
        <end position="969"/>
    </location>
</feature>
<dbReference type="PROSITE" id="PS00107">
    <property type="entry name" value="PROTEIN_KINASE_ATP"/>
    <property type="match status" value="1"/>
</dbReference>
<proteinExistence type="inferred from homology"/>
<comment type="similarity">
    <text evidence="3">Belongs to the protein kinase superfamily. Ser/Thr protein kinase family.</text>
</comment>
<dbReference type="SUPFAM" id="SSF52058">
    <property type="entry name" value="L domain-like"/>
    <property type="match status" value="2"/>
</dbReference>
<dbReference type="EMBL" id="KQ989519">
    <property type="protein sequence ID" value="KZV54548.1"/>
    <property type="molecule type" value="Genomic_DNA"/>
</dbReference>
<feature type="transmembrane region" description="Helical" evidence="23">
    <location>
        <begin position="619"/>
        <end position="643"/>
    </location>
</feature>
<dbReference type="GO" id="GO:0006952">
    <property type="term" value="P:defense response"/>
    <property type="evidence" value="ECO:0007669"/>
    <property type="project" value="UniProtKB-ARBA"/>
</dbReference>
<evidence type="ECO:0000256" key="14">
    <source>
        <dbReference type="ARBA" id="ARBA00022777"/>
    </source>
</evidence>
<evidence type="ECO:0000256" key="16">
    <source>
        <dbReference type="ARBA" id="ARBA00022989"/>
    </source>
</evidence>
<keyword evidence="16 23" id="KW-1133">Transmembrane helix</keyword>
<dbReference type="InterPro" id="IPR003591">
    <property type="entry name" value="Leu-rich_rpt_typical-subtyp"/>
</dbReference>
<keyword evidence="14 25" id="KW-0418">Kinase</keyword>
<evidence type="ECO:0000256" key="5">
    <source>
        <dbReference type="ARBA" id="ARBA00022475"/>
    </source>
</evidence>
<keyword evidence="8" id="KW-0433">Leucine-rich repeat</keyword>
<evidence type="ECO:0000256" key="11">
    <source>
        <dbReference type="ARBA" id="ARBA00022729"/>
    </source>
</evidence>
<keyword evidence="13 22" id="KW-0547">Nucleotide-binding</keyword>
<dbReference type="SMART" id="SM00220">
    <property type="entry name" value="S_TKc"/>
    <property type="match status" value="1"/>
</dbReference>
<dbReference type="SUPFAM" id="SSF56112">
    <property type="entry name" value="Protein kinase-like (PK-like)"/>
    <property type="match status" value="1"/>
</dbReference>
<evidence type="ECO:0000259" key="24">
    <source>
        <dbReference type="PROSITE" id="PS50011"/>
    </source>
</evidence>
<sequence>MAGSSPLSLITDKEALISFKSSVVLEPERQNPLSTWEQNLSPCNWSGVSCNKLGQRVIGLQLSGLGMGGSISPYIGNLSFLRSLELQDNQLTGKLPDQLGNLFQLRTLNVSFNRLEGVIPSNLSQCRELRVIDLSQNLISGTIPDETSNLMQLQVLNLSRNQLSGDLPSSLANISSLVILNLGTNRLSGSIPSDLSRLVNLMVLDLTVNNFSGTVPPSIYNSSSLVYLALASNNLWGDLPGDIGLTSPNLLGFNFCINKFTGTIPWSLQNLTNIEIIRMAHNRLHGTIPPGLGNLPKLKMYNIGFNNIYENGLGFLEPLSNSTQLDFLAFDSNLLEGVIPTSIGNLSKVLKNLYMGGNNIYGTIPSSIGELTGLELLSLMNNHVSGEIPQVIGRLKELRVLTLAENRLSGRIPDSLGNLQQLTEIDLSKNQLTGSIPITFGNLQNLISMDLSYNNLNGSIPKEIVSLSRLSIFLNLSDNQLTGTLPEQIGILENTMEIVFSENKLFGNIPKSIGNCKSLEKLVLARNTFSGPIPGSLGDVKGLVTLDLSSNQLSGEIPLELQKLLSLQLLNLSFNNLEGQVPTGGIFSEPSKVHLEHNRNICSDLSCGISRGRGRRLTIIYIIISIAVTISLCFAIVLLYFFWKGNGMTIIGSFESLKVQHEMISYSKLRLATSDFDQENLIGRGSFGCVYKGILEGAIVAVKVLDMALPRPRKCFLAECAALKHLRHRNLVKLLTICSSVDSRNEEFLALVFPFMRNGSLDDWIRGKRRHADGAGLSALERLRSAIGIASAIDYMHNETEVPILHCDLKPSNVLMDTDMTPKVADFGIAKLLLNENQYQSSHSLTHTLKGSIGYIPPEYGYGEKPSTAGDVYSFGILLLELFTGKCPTDEIFSGGLTLTSWVKSELDANLLEEKNEIWENTASSKLEEQKHCMATVFGVGLSCSADLPGKRIGIKDALSKLKSVEKTILQNVASV</sequence>
<dbReference type="Pfam" id="PF00069">
    <property type="entry name" value="Pkinase"/>
    <property type="match status" value="1"/>
</dbReference>
<dbReference type="GO" id="GO:0005886">
    <property type="term" value="C:plasma membrane"/>
    <property type="evidence" value="ECO:0007669"/>
    <property type="project" value="UniProtKB-SubCell"/>
</dbReference>
<feature type="binding site" evidence="22">
    <location>
        <position position="714"/>
    </location>
    <ligand>
        <name>ATP</name>
        <dbReference type="ChEBI" id="CHEBI:30616"/>
    </ligand>
</feature>
<dbReference type="Pfam" id="PF13855">
    <property type="entry name" value="LRR_8"/>
    <property type="match status" value="2"/>
</dbReference>
<dbReference type="InterPro" id="IPR013210">
    <property type="entry name" value="LRR_N_plant-typ"/>
</dbReference>
<dbReference type="Pfam" id="PF00560">
    <property type="entry name" value="LRR_1"/>
    <property type="match status" value="7"/>
</dbReference>
<comment type="catalytic activity">
    <reaction evidence="20">
        <text>L-threonyl-[protein] + ATP = O-phospho-L-threonyl-[protein] + ADP + H(+)</text>
        <dbReference type="Rhea" id="RHEA:46608"/>
        <dbReference type="Rhea" id="RHEA-COMP:11060"/>
        <dbReference type="Rhea" id="RHEA-COMP:11605"/>
        <dbReference type="ChEBI" id="CHEBI:15378"/>
        <dbReference type="ChEBI" id="CHEBI:30013"/>
        <dbReference type="ChEBI" id="CHEBI:30616"/>
        <dbReference type="ChEBI" id="CHEBI:61977"/>
        <dbReference type="ChEBI" id="CHEBI:456216"/>
        <dbReference type="EC" id="2.7.11.1"/>
    </reaction>
</comment>
<dbReference type="InterPro" id="IPR001611">
    <property type="entry name" value="Leu-rich_rpt"/>
</dbReference>
<dbReference type="Gene3D" id="3.80.10.10">
    <property type="entry name" value="Ribonuclease Inhibitor"/>
    <property type="match status" value="3"/>
</dbReference>
<dbReference type="PROSITE" id="PS00108">
    <property type="entry name" value="PROTEIN_KINASE_ST"/>
    <property type="match status" value="1"/>
</dbReference>
<evidence type="ECO:0000256" key="15">
    <source>
        <dbReference type="ARBA" id="ARBA00022840"/>
    </source>
</evidence>
<name>A0A2Z7DAY8_9LAMI</name>
<comment type="catalytic activity">
    <reaction evidence="21">
        <text>L-seryl-[protein] + ATP = O-phospho-L-seryl-[protein] + ADP + H(+)</text>
        <dbReference type="Rhea" id="RHEA:17989"/>
        <dbReference type="Rhea" id="RHEA-COMP:9863"/>
        <dbReference type="Rhea" id="RHEA-COMP:11604"/>
        <dbReference type="ChEBI" id="CHEBI:15378"/>
        <dbReference type="ChEBI" id="CHEBI:29999"/>
        <dbReference type="ChEBI" id="CHEBI:30616"/>
        <dbReference type="ChEBI" id="CHEBI:83421"/>
        <dbReference type="ChEBI" id="CHEBI:456216"/>
        <dbReference type="EC" id="2.7.11.1"/>
    </reaction>
</comment>
<keyword evidence="10 23" id="KW-0812">Transmembrane</keyword>
<dbReference type="EC" id="2.7.11.1" evidence="4"/>
<evidence type="ECO:0000256" key="9">
    <source>
        <dbReference type="ARBA" id="ARBA00022679"/>
    </source>
</evidence>
<keyword evidence="26" id="KW-1185">Reference proteome</keyword>
<evidence type="ECO:0000256" key="12">
    <source>
        <dbReference type="ARBA" id="ARBA00022737"/>
    </source>
</evidence>
<evidence type="ECO:0000256" key="19">
    <source>
        <dbReference type="ARBA" id="ARBA00023180"/>
    </source>
</evidence>
<comment type="subcellular location">
    <subcellularLocation>
        <location evidence="1">Cell membrane</location>
        <topology evidence="1">Single-pass membrane protein</topology>
    </subcellularLocation>
    <subcellularLocation>
        <location evidence="2">Membrane</location>
        <topology evidence="2">Single-pass type I membrane protein</topology>
    </subcellularLocation>
</comment>
<evidence type="ECO:0000256" key="2">
    <source>
        <dbReference type="ARBA" id="ARBA00004479"/>
    </source>
</evidence>
<evidence type="ECO:0000256" key="23">
    <source>
        <dbReference type="SAM" id="Phobius"/>
    </source>
</evidence>
<accession>A0A2Z7DAY8</accession>
<evidence type="ECO:0000256" key="6">
    <source>
        <dbReference type="ARBA" id="ARBA00022527"/>
    </source>
</evidence>